<dbReference type="EMBL" id="CP019948">
    <property type="protein sequence ID" value="ARN80816.1"/>
    <property type="molecule type" value="Genomic_DNA"/>
</dbReference>
<dbReference type="KEGG" id="mbry:B1812_06715"/>
<dbReference type="SMART" id="SM01080">
    <property type="entry name" value="CHASE2"/>
    <property type="match status" value="1"/>
</dbReference>
<dbReference type="PANTHER" id="PTHR43081:SF1">
    <property type="entry name" value="ADENYLATE CYCLASE, TERMINAL-DIFFERENTIATION SPECIFIC"/>
    <property type="match status" value="1"/>
</dbReference>
<reference evidence="4 5" key="1">
    <citation type="submission" date="2017-02" db="EMBL/GenBank/DDBJ databases">
        <authorList>
            <person name="Peterson S.W."/>
        </authorList>
    </citation>
    <scope>NUCLEOTIDE SEQUENCE [LARGE SCALE GENOMIC DNA]</scope>
    <source>
        <strain evidence="4 5">S285</strain>
    </source>
</reference>
<feature type="transmembrane region" description="Helical" evidence="2">
    <location>
        <begin position="383"/>
        <end position="401"/>
    </location>
</feature>
<keyword evidence="5" id="KW-1185">Reference proteome</keyword>
<dbReference type="InterPro" id="IPR001054">
    <property type="entry name" value="A/G_cyclase"/>
</dbReference>
<evidence type="ECO:0000256" key="2">
    <source>
        <dbReference type="SAM" id="Phobius"/>
    </source>
</evidence>
<gene>
    <name evidence="4" type="ORF">B1812_06715</name>
</gene>
<dbReference type="InterPro" id="IPR029787">
    <property type="entry name" value="Nucleotide_cyclase"/>
</dbReference>
<dbReference type="SMART" id="SM00044">
    <property type="entry name" value="CYCc"/>
    <property type="match status" value="1"/>
</dbReference>
<dbReference type="Pfam" id="PF00211">
    <property type="entry name" value="Guanylate_cyc"/>
    <property type="match status" value="1"/>
</dbReference>
<keyword evidence="2" id="KW-0812">Transmembrane</keyword>
<sequence length="759" mass="82493">MKRRRLIFLLSALCAALFVLPWALIQPPFLEDMRNFVFDRFQRLSPRVYDRDSPVRVVAVDEESVKLLGQWPWPRDKWAEILGKLTSLGAASIALDVLFAEPDRLSFENILASVANKKSQKDLAKSLAKTATNDQLFAKAIQSAPLVLGMTLVNKGGAQSHPQKAGLVIAGDDPAPFLASFQGVVTPIPILGEPAQGMGATNWLPDHDQIVRRIPLIAADPSGPLPSLSLEALRVAQRETTYVIRSSNASGEQAGGVKTGVNAIAVGAIEIATGPHADIRPRYAYSDPTRVISVDAVMRDQVDRSEIEGRIVFVGEVAAGLGDVRATPLESTVPGVEIHAQIIEALLSNQLLSRPDWAPGAEFAIAAGLILILTVLSLFAPPLVSTLFVIVSIAALFYASFRIFRQDGLLFDPFYPSAALAVAYTIGAITQWQFERAAKQHVHQAFGKFLSPSVVERLAENPDRLVLGGETRELTVLFSDLRNFSTLSEGMSAQELTHFMNDYLTPMTDCILDRDGTVDKYIGDAIMAFWNAPLDVPEHPRKAVSAALAMREAMISLNALREEKARAAGVAHRQIAMGAGINIGPCSVGNMGSTRRFDYSVLGDAVNLASRLEGASKILKVDILVSGDVRKAAPEFAWLDLGEIVVVGRETPTAVATIAGDEAFAKSPEFAAWSVRHEEMLEDYAARRFNAAAALANRLALETPERWRSLYQLLETRYRALAERDPTEDWSAAWVMESKSGTEEKAKPSAAGRTPEVVV</sequence>
<dbReference type="GO" id="GO:0035556">
    <property type="term" value="P:intracellular signal transduction"/>
    <property type="evidence" value="ECO:0007669"/>
    <property type="project" value="InterPro"/>
</dbReference>
<dbReference type="PANTHER" id="PTHR43081">
    <property type="entry name" value="ADENYLATE CYCLASE, TERMINAL-DIFFERENTIATION SPECIFIC-RELATED"/>
    <property type="match status" value="1"/>
</dbReference>
<dbReference type="STRING" id="655015.B1812_06715"/>
<evidence type="ECO:0000313" key="4">
    <source>
        <dbReference type="EMBL" id="ARN80816.1"/>
    </source>
</evidence>
<dbReference type="RefSeq" id="WP_085770898.1">
    <property type="nucleotide sequence ID" value="NZ_AP027149.1"/>
</dbReference>
<dbReference type="OrthoDB" id="9789782at2"/>
<proteinExistence type="predicted"/>
<feature type="region of interest" description="Disordered" evidence="1">
    <location>
        <begin position="738"/>
        <end position="759"/>
    </location>
</feature>
<dbReference type="SUPFAM" id="SSF55073">
    <property type="entry name" value="Nucleotide cyclase"/>
    <property type="match status" value="1"/>
</dbReference>
<dbReference type="PROSITE" id="PS50125">
    <property type="entry name" value="GUANYLATE_CYCLASE_2"/>
    <property type="match status" value="1"/>
</dbReference>
<dbReference type="GO" id="GO:0006171">
    <property type="term" value="P:cAMP biosynthetic process"/>
    <property type="evidence" value="ECO:0007669"/>
    <property type="project" value="TreeGrafter"/>
</dbReference>
<dbReference type="Pfam" id="PF05226">
    <property type="entry name" value="CHASE2"/>
    <property type="match status" value="1"/>
</dbReference>
<keyword evidence="2" id="KW-1133">Transmembrane helix</keyword>
<feature type="transmembrane region" description="Helical" evidence="2">
    <location>
        <begin position="413"/>
        <end position="434"/>
    </location>
</feature>
<dbReference type="CDD" id="cd07302">
    <property type="entry name" value="CHD"/>
    <property type="match status" value="1"/>
</dbReference>
<feature type="domain" description="Guanylate cyclase" evidence="3">
    <location>
        <begin position="475"/>
        <end position="613"/>
    </location>
</feature>
<evidence type="ECO:0000259" key="3">
    <source>
        <dbReference type="PROSITE" id="PS50125"/>
    </source>
</evidence>
<dbReference type="Proteomes" id="UP000193978">
    <property type="component" value="Chromosome"/>
</dbReference>
<name>A0A1W6MTG8_9HYPH</name>
<accession>A0A1W6MTG8</accession>
<protein>
    <submittedName>
        <fullName evidence="4">Adenylate/guanylate cyclase domain-containing protein</fullName>
    </submittedName>
</protein>
<evidence type="ECO:0000313" key="5">
    <source>
        <dbReference type="Proteomes" id="UP000193978"/>
    </source>
</evidence>
<dbReference type="GO" id="GO:0004016">
    <property type="term" value="F:adenylate cyclase activity"/>
    <property type="evidence" value="ECO:0007669"/>
    <property type="project" value="UniProtKB-ARBA"/>
</dbReference>
<evidence type="ECO:0000256" key="1">
    <source>
        <dbReference type="SAM" id="MobiDB-lite"/>
    </source>
</evidence>
<dbReference type="InterPro" id="IPR007890">
    <property type="entry name" value="CHASE2"/>
</dbReference>
<keyword evidence="2" id="KW-0472">Membrane</keyword>
<dbReference type="InterPro" id="IPR050697">
    <property type="entry name" value="Adenylyl/Guanylyl_Cyclase_3/4"/>
</dbReference>
<dbReference type="AlphaFoldDB" id="A0A1W6MTG8"/>
<organism evidence="4 5">
    <name type="scientific">Methylocystis bryophila</name>
    <dbReference type="NCBI Taxonomy" id="655015"/>
    <lineage>
        <taxon>Bacteria</taxon>
        <taxon>Pseudomonadati</taxon>
        <taxon>Pseudomonadota</taxon>
        <taxon>Alphaproteobacteria</taxon>
        <taxon>Hyphomicrobiales</taxon>
        <taxon>Methylocystaceae</taxon>
        <taxon>Methylocystis</taxon>
    </lineage>
</organism>
<dbReference type="Gene3D" id="3.30.70.1230">
    <property type="entry name" value="Nucleotide cyclase"/>
    <property type="match status" value="1"/>
</dbReference>